<dbReference type="GO" id="GO:0034628">
    <property type="term" value="P:'de novo' NAD+ biosynthetic process from L-aspartate"/>
    <property type="evidence" value="ECO:0007669"/>
    <property type="project" value="TreeGrafter"/>
</dbReference>
<evidence type="ECO:0000256" key="5">
    <source>
        <dbReference type="ARBA" id="ARBA00022642"/>
    </source>
</evidence>
<dbReference type="GO" id="GO:0008987">
    <property type="term" value="F:quinolinate synthetase A activity"/>
    <property type="evidence" value="ECO:0007669"/>
    <property type="project" value="UniProtKB-UniRule"/>
</dbReference>
<evidence type="ECO:0000256" key="3">
    <source>
        <dbReference type="ARBA" id="ARBA00012669"/>
    </source>
</evidence>
<proteinExistence type="predicted"/>
<comment type="pathway">
    <text evidence="2">Cofactor biosynthesis; NAD(+) biosynthesis; quinolinate from iminoaspartate: step 1/1.</text>
</comment>
<keyword evidence="4" id="KW-0004">4Fe-4S</keyword>
<evidence type="ECO:0000313" key="12">
    <source>
        <dbReference type="Proteomes" id="UP001300604"/>
    </source>
</evidence>
<dbReference type="EMBL" id="CP135996">
    <property type="protein sequence ID" value="WOC31423.1"/>
    <property type="molecule type" value="Genomic_DNA"/>
</dbReference>
<sequence>MQMNEKQLRILKLKKEMDAVVLAHYYVTGDVQEVADYVGDSFYLSRVASRVQAKTIVMCGVRFMAESAKILSPEKNVLLPAADADCPMAHMVTAGQVRRVRAQHEDLAVVCYVNSTAELKGESDVCVTSANAVQIVRALPNRQIYFIPDENLGRFIAAQVPEKQFLFHQGFCPTHAFLSAEDVKAARRAHPDALLLVHPECRPEVVELANYAGSTAGILRFARESRAKTFLIGTEHGVLYDLAKENPDKCFYPLHPKQICPNMKRITLEKVIRAMESGFPSVFLEEEEIQRARRPLQRMLELSKAADSCGKEGN</sequence>
<dbReference type="GO" id="GO:0046872">
    <property type="term" value="F:metal ion binding"/>
    <property type="evidence" value="ECO:0007669"/>
    <property type="project" value="UniProtKB-KW"/>
</dbReference>
<keyword evidence="12" id="KW-1185">Reference proteome</keyword>
<keyword evidence="9" id="KW-0411">Iron-sulfur</keyword>
<dbReference type="Pfam" id="PF02445">
    <property type="entry name" value="NadA"/>
    <property type="match status" value="1"/>
</dbReference>
<reference evidence="12" key="3">
    <citation type="submission" date="2024-06" db="EMBL/GenBank/DDBJ databases">
        <authorList>
            <person name="Zeng C."/>
        </authorList>
    </citation>
    <scope>NUCLEOTIDE SEQUENCE [LARGE SCALE GENOMIC DNA]</scope>
    <source>
        <strain evidence="12">ZCY20-5</strain>
    </source>
</reference>
<keyword evidence="6 11" id="KW-0808">Transferase</keyword>
<evidence type="ECO:0000256" key="1">
    <source>
        <dbReference type="ARBA" id="ARBA00001966"/>
    </source>
</evidence>
<dbReference type="KEGG" id="carl:PXC00_09350"/>
<dbReference type="EC" id="2.5.1.72" evidence="3 10"/>
<dbReference type="GO" id="GO:0051539">
    <property type="term" value="F:4 iron, 4 sulfur cluster binding"/>
    <property type="evidence" value="ECO:0007669"/>
    <property type="project" value="UniProtKB-KW"/>
</dbReference>
<evidence type="ECO:0000256" key="9">
    <source>
        <dbReference type="ARBA" id="ARBA00023014"/>
    </source>
</evidence>
<reference evidence="12" key="2">
    <citation type="submission" date="2024-06" db="EMBL/GenBank/DDBJ databases">
        <title>Caproicibacterium argilliputei sp. nov, a novel caproic acid producing anaerobic bacterium isolated from pit mud.</title>
        <authorList>
            <person name="Zeng C."/>
        </authorList>
    </citation>
    <scope>NUCLEOTIDE SEQUENCE [LARGE SCALE GENOMIC DNA]</scope>
    <source>
        <strain evidence="12">ZCY20-5</strain>
    </source>
</reference>
<evidence type="ECO:0000313" key="11">
    <source>
        <dbReference type="EMBL" id="WOC31423.1"/>
    </source>
</evidence>
<reference evidence="11 12" key="1">
    <citation type="submission" date="2024-06" db="EMBL/GenBank/DDBJ databases">
        <title>Caproicibacterium argilliputei sp. nov, a novel caproic acid producing anaerobic bacterium isolated from pit mud.</title>
        <authorList>
            <person name="Xia S."/>
        </authorList>
    </citation>
    <scope>NUCLEOTIDE SEQUENCE [LARGE SCALE GENOMIC DNA]</scope>
    <source>
        <strain evidence="11 12">ZCY20-5</strain>
    </source>
</reference>
<dbReference type="PANTHER" id="PTHR30573">
    <property type="entry name" value="QUINOLINATE SYNTHETASE A"/>
    <property type="match status" value="1"/>
</dbReference>
<dbReference type="Proteomes" id="UP001300604">
    <property type="component" value="Chromosome"/>
</dbReference>
<dbReference type="InterPro" id="IPR036094">
    <property type="entry name" value="NadA_sf"/>
</dbReference>
<gene>
    <name evidence="11" type="primary">nadA</name>
    <name evidence="11" type="ORF">PXC00_09350</name>
</gene>
<evidence type="ECO:0000256" key="10">
    <source>
        <dbReference type="NCBIfam" id="TIGR00550"/>
    </source>
</evidence>
<name>A0AA97H0G9_9FIRM</name>
<comment type="cofactor">
    <cofactor evidence="1">
        <name>[4Fe-4S] cluster</name>
        <dbReference type="ChEBI" id="CHEBI:49883"/>
    </cofactor>
</comment>
<dbReference type="InterPro" id="IPR003473">
    <property type="entry name" value="NadA"/>
</dbReference>
<dbReference type="AlphaFoldDB" id="A0AA97H0G9"/>
<protein>
    <recommendedName>
        <fullName evidence="3 10">Quinolinate synthase</fullName>
        <ecNumber evidence="3 10">2.5.1.72</ecNumber>
    </recommendedName>
</protein>
<dbReference type="Gene3D" id="3.40.50.10800">
    <property type="entry name" value="NadA-like"/>
    <property type="match status" value="3"/>
</dbReference>
<keyword evidence="5" id="KW-0662">Pyridine nucleotide biosynthesis</keyword>
<dbReference type="PANTHER" id="PTHR30573:SF0">
    <property type="entry name" value="QUINOLINATE SYNTHASE, CHLOROPLASTIC"/>
    <property type="match status" value="1"/>
</dbReference>
<dbReference type="NCBIfam" id="TIGR00550">
    <property type="entry name" value="nadA"/>
    <property type="match status" value="1"/>
</dbReference>
<dbReference type="SUPFAM" id="SSF142754">
    <property type="entry name" value="NadA-like"/>
    <property type="match status" value="1"/>
</dbReference>
<keyword evidence="8" id="KW-0408">Iron</keyword>
<evidence type="ECO:0000256" key="2">
    <source>
        <dbReference type="ARBA" id="ARBA00005065"/>
    </source>
</evidence>
<evidence type="ECO:0000256" key="4">
    <source>
        <dbReference type="ARBA" id="ARBA00022485"/>
    </source>
</evidence>
<evidence type="ECO:0000256" key="6">
    <source>
        <dbReference type="ARBA" id="ARBA00022679"/>
    </source>
</evidence>
<keyword evidence="7" id="KW-0479">Metal-binding</keyword>
<organism evidence="11 12">
    <name type="scientific">Caproicibacterium argilliputei</name>
    <dbReference type="NCBI Taxonomy" id="3030016"/>
    <lineage>
        <taxon>Bacteria</taxon>
        <taxon>Bacillati</taxon>
        <taxon>Bacillota</taxon>
        <taxon>Clostridia</taxon>
        <taxon>Eubacteriales</taxon>
        <taxon>Oscillospiraceae</taxon>
        <taxon>Caproicibacterium</taxon>
    </lineage>
</organism>
<evidence type="ECO:0000256" key="8">
    <source>
        <dbReference type="ARBA" id="ARBA00023004"/>
    </source>
</evidence>
<evidence type="ECO:0000256" key="7">
    <source>
        <dbReference type="ARBA" id="ARBA00022723"/>
    </source>
</evidence>
<dbReference type="NCBIfam" id="NF006878">
    <property type="entry name" value="PRK09375.1-2"/>
    <property type="match status" value="1"/>
</dbReference>
<accession>A0AA97H0G9</accession>
<dbReference type="GO" id="GO:0005829">
    <property type="term" value="C:cytosol"/>
    <property type="evidence" value="ECO:0007669"/>
    <property type="project" value="TreeGrafter"/>
</dbReference>